<reference evidence="1 2" key="1">
    <citation type="journal article" date="2018" name="Nat. Genet.">
        <title>The Rosa genome provides new insights in the design of modern roses.</title>
        <authorList>
            <person name="Bendahmane M."/>
        </authorList>
    </citation>
    <scope>NUCLEOTIDE SEQUENCE [LARGE SCALE GENOMIC DNA]</scope>
    <source>
        <strain evidence="2">cv. Old Blush</strain>
    </source>
</reference>
<accession>A0A2P6PE14</accession>
<organism evidence="1 2">
    <name type="scientific">Rosa chinensis</name>
    <name type="common">China rose</name>
    <dbReference type="NCBI Taxonomy" id="74649"/>
    <lineage>
        <taxon>Eukaryota</taxon>
        <taxon>Viridiplantae</taxon>
        <taxon>Streptophyta</taxon>
        <taxon>Embryophyta</taxon>
        <taxon>Tracheophyta</taxon>
        <taxon>Spermatophyta</taxon>
        <taxon>Magnoliopsida</taxon>
        <taxon>eudicotyledons</taxon>
        <taxon>Gunneridae</taxon>
        <taxon>Pentapetalae</taxon>
        <taxon>rosids</taxon>
        <taxon>fabids</taxon>
        <taxon>Rosales</taxon>
        <taxon>Rosaceae</taxon>
        <taxon>Rosoideae</taxon>
        <taxon>Rosoideae incertae sedis</taxon>
        <taxon>Rosa</taxon>
    </lineage>
</organism>
<dbReference type="Gramene" id="PRQ20172">
    <property type="protein sequence ID" value="PRQ20172"/>
    <property type="gene ID" value="RchiOBHm_Chr7g0225231"/>
</dbReference>
<proteinExistence type="predicted"/>
<comment type="caution">
    <text evidence="1">The sequence shown here is derived from an EMBL/GenBank/DDBJ whole genome shotgun (WGS) entry which is preliminary data.</text>
</comment>
<evidence type="ECO:0000313" key="1">
    <source>
        <dbReference type="EMBL" id="PRQ20172.1"/>
    </source>
</evidence>
<dbReference type="EMBL" id="PDCK01000045">
    <property type="protein sequence ID" value="PRQ20172.1"/>
    <property type="molecule type" value="Genomic_DNA"/>
</dbReference>
<keyword evidence="2" id="KW-1185">Reference proteome</keyword>
<dbReference type="Proteomes" id="UP000238479">
    <property type="component" value="Chromosome 7"/>
</dbReference>
<dbReference type="AlphaFoldDB" id="A0A2P6PE14"/>
<evidence type="ECO:0000313" key="2">
    <source>
        <dbReference type="Proteomes" id="UP000238479"/>
    </source>
</evidence>
<protein>
    <submittedName>
        <fullName evidence="1">Uncharacterized protein</fullName>
    </submittedName>
</protein>
<gene>
    <name evidence="1" type="ORF">RchiOBHm_Chr7g0225231</name>
</gene>
<name>A0A2P6PE14_ROSCH</name>
<sequence length="49" mass="5497">MELRRERWVEGLVGRGGEEGDWVVRKMGPSEILGFKGVRVSLLAKKDGL</sequence>